<organism evidence="8 9">
    <name type="scientific">Camellia sinensis var. sinensis</name>
    <name type="common">China tea</name>
    <dbReference type="NCBI Taxonomy" id="542762"/>
    <lineage>
        <taxon>Eukaryota</taxon>
        <taxon>Viridiplantae</taxon>
        <taxon>Streptophyta</taxon>
        <taxon>Embryophyta</taxon>
        <taxon>Tracheophyta</taxon>
        <taxon>Spermatophyta</taxon>
        <taxon>Magnoliopsida</taxon>
        <taxon>eudicotyledons</taxon>
        <taxon>Gunneridae</taxon>
        <taxon>Pentapetalae</taxon>
        <taxon>asterids</taxon>
        <taxon>Ericales</taxon>
        <taxon>Theaceae</taxon>
        <taxon>Camellia</taxon>
    </lineage>
</organism>
<dbReference type="SUPFAM" id="SSF47459">
    <property type="entry name" value="HLH, helix-loop-helix DNA-binding domain"/>
    <property type="match status" value="1"/>
</dbReference>
<dbReference type="FunFam" id="4.10.280.10:FF:000089">
    <property type="entry name" value="Transcription factor LAX PANICLE"/>
    <property type="match status" value="1"/>
</dbReference>
<dbReference type="CDD" id="cd11454">
    <property type="entry name" value="bHLH_AtIND_like"/>
    <property type="match status" value="1"/>
</dbReference>
<dbReference type="STRING" id="542762.A0A4S4EHD2"/>
<feature type="region of interest" description="Disordered" evidence="6">
    <location>
        <begin position="1"/>
        <end position="45"/>
    </location>
</feature>
<dbReference type="PROSITE" id="PS50888">
    <property type="entry name" value="BHLH"/>
    <property type="match status" value="1"/>
</dbReference>
<dbReference type="SMR" id="A0A4S4EHD2"/>
<dbReference type="GO" id="GO:0005634">
    <property type="term" value="C:nucleus"/>
    <property type="evidence" value="ECO:0007669"/>
    <property type="project" value="UniProtKB-SubCell"/>
</dbReference>
<evidence type="ECO:0000256" key="6">
    <source>
        <dbReference type="SAM" id="MobiDB-lite"/>
    </source>
</evidence>
<dbReference type="GO" id="GO:0046983">
    <property type="term" value="F:protein dimerization activity"/>
    <property type="evidence" value="ECO:0007669"/>
    <property type="project" value="InterPro"/>
</dbReference>
<sequence length="164" mass="18249">MDCSSSYYAHSSSLSTPVKANNGNNKKRTKPVKLSTDPQSVAARERRHRISDRFKVLQSLVPGGAKMDTVSMLEEAIHYVKFLKTQIWLHQTMIKFLKNGEFDDDPTTDLILPPSSVTQQQQQWVCSPEDLVVGHEVQSAVRVGFPGCGFGGEEIMGFDGSINY</sequence>
<feature type="domain" description="BHLH" evidence="7">
    <location>
        <begin position="34"/>
        <end position="83"/>
    </location>
</feature>
<proteinExistence type="predicted"/>
<gene>
    <name evidence="8" type="ORF">TEA_022154</name>
</gene>
<keyword evidence="9" id="KW-1185">Reference proteome</keyword>
<dbReference type="InterPro" id="IPR045843">
    <property type="entry name" value="IND-like"/>
</dbReference>
<feature type="compositionally biased region" description="Low complexity" evidence="6">
    <location>
        <begin position="1"/>
        <end position="15"/>
    </location>
</feature>
<dbReference type="Gene3D" id="4.10.280.10">
    <property type="entry name" value="Helix-loop-helix DNA-binding domain"/>
    <property type="match status" value="1"/>
</dbReference>
<evidence type="ECO:0000256" key="3">
    <source>
        <dbReference type="ARBA" id="ARBA00023125"/>
    </source>
</evidence>
<dbReference type="GO" id="GO:0003677">
    <property type="term" value="F:DNA binding"/>
    <property type="evidence" value="ECO:0007669"/>
    <property type="project" value="UniProtKB-KW"/>
</dbReference>
<evidence type="ECO:0000259" key="7">
    <source>
        <dbReference type="PROSITE" id="PS50888"/>
    </source>
</evidence>
<name>A0A4S4EHD2_CAMSN</name>
<evidence type="ECO:0000256" key="2">
    <source>
        <dbReference type="ARBA" id="ARBA00023015"/>
    </source>
</evidence>
<dbReference type="PANTHER" id="PTHR45914:SF2">
    <property type="entry name" value="TRANSCRIPTION FACTOR BHLH140-LIKE PROTEIN"/>
    <property type="match status" value="1"/>
</dbReference>
<keyword evidence="2" id="KW-0805">Transcription regulation</keyword>
<evidence type="ECO:0000313" key="9">
    <source>
        <dbReference type="Proteomes" id="UP000306102"/>
    </source>
</evidence>
<dbReference type="PANTHER" id="PTHR45914">
    <property type="entry name" value="TRANSCRIPTION FACTOR HEC3-RELATED"/>
    <property type="match status" value="1"/>
</dbReference>
<dbReference type="EMBL" id="SDRB02004834">
    <property type="protein sequence ID" value="THG15275.1"/>
    <property type="molecule type" value="Genomic_DNA"/>
</dbReference>
<dbReference type="AlphaFoldDB" id="A0A4S4EHD2"/>
<keyword evidence="4" id="KW-0804">Transcription</keyword>
<dbReference type="Proteomes" id="UP000306102">
    <property type="component" value="Unassembled WGS sequence"/>
</dbReference>
<evidence type="ECO:0000256" key="5">
    <source>
        <dbReference type="ARBA" id="ARBA00023242"/>
    </source>
</evidence>
<dbReference type="SMART" id="SM00353">
    <property type="entry name" value="HLH"/>
    <property type="match status" value="1"/>
</dbReference>
<dbReference type="Pfam" id="PF00010">
    <property type="entry name" value="HLH"/>
    <property type="match status" value="1"/>
</dbReference>
<keyword evidence="5" id="KW-0539">Nucleus</keyword>
<protein>
    <recommendedName>
        <fullName evidence="7">BHLH domain-containing protein</fullName>
    </recommendedName>
</protein>
<evidence type="ECO:0000256" key="1">
    <source>
        <dbReference type="ARBA" id="ARBA00004123"/>
    </source>
</evidence>
<accession>A0A4S4EHD2</accession>
<dbReference type="InterPro" id="IPR011598">
    <property type="entry name" value="bHLH_dom"/>
</dbReference>
<evidence type="ECO:0000256" key="4">
    <source>
        <dbReference type="ARBA" id="ARBA00023163"/>
    </source>
</evidence>
<comment type="subcellular location">
    <subcellularLocation>
        <location evidence="1">Nucleus</location>
    </subcellularLocation>
</comment>
<comment type="caution">
    <text evidence="8">The sequence shown here is derived from an EMBL/GenBank/DDBJ whole genome shotgun (WGS) entry which is preliminary data.</text>
</comment>
<keyword evidence="3" id="KW-0238">DNA-binding</keyword>
<evidence type="ECO:0000313" key="8">
    <source>
        <dbReference type="EMBL" id="THG15275.1"/>
    </source>
</evidence>
<dbReference type="InterPro" id="IPR036638">
    <property type="entry name" value="HLH_DNA-bd_sf"/>
</dbReference>
<dbReference type="GO" id="GO:0003700">
    <property type="term" value="F:DNA-binding transcription factor activity"/>
    <property type="evidence" value="ECO:0007669"/>
    <property type="project" value="InterPro"/>
</dbReference>
<reference evidence="8 9" key="1">
    <citation type="journal article" date="2018" name="Proc. Natl. Acad. Sci. U.S.A.">
        <title>Draft genome sequence of Camellia sinensis var. sinensis provides insights into the evolution of the tea genome and tea quality.</title>
        <authorList>
            <person name="Wei C."/>
            <person name="Yang H."/>
            <person name="Wang S."/>
            <person name="Zhao J."/>
            <person name="Liu C."/>
            <person name="Gao L."/>
            <person name="Xia E."/>
            <person name="Lu Y."/>
            <person name="Tai Y."/>
            <person name="She G."/>
            <person name="Sun J."/>
            <person name="Cao H."/>
            <person name="Tong W."/>
            <person name="Gao Q."/>
            <person name="Li Y."/>
            <person name="Deng W."/>
            <person name="Jiang X."/>
            <person name="Wang W."/>
            <person name="Chen Q."/>
            <person name="Zhang S."/>
            <person name="Li H."/>
            <person name="Wu J."/>
            <person name="Wang P."/>
            <person name="Li P."/>
            <person name="Shi C."/>
            <person name="Zheng F."/>
            <person name="Jian J."/>
            <person name="Huang B."/>
            <person name="Shan D."/>
            <person name="Shi M."/>
            <person name="Fang C."/>
            <person name="Yue Y."/>
            <person name="Li F."/>
            <person name="Li D."/>
            <person name="Wei S."/>
            <person name="Han B."/>
            <person name="Jiang C."/>
            <person name="Yin Y."/>
            <person name="Xia T."/>
            <person name="Zhang Z."/>
            <person name="Bennetzen J.L."/>
            <person name="Zhao S."/>
            <person name="Wan X."/>
        </authorList>
    </citation>
    <scope>NUCLEOTIDE SEQUENCE [LARGE SCALE GENOMIC DNA]</scope>
    <source>
        <strain evidence="9">cv. Shuchazao</strain>
        <tissue evidence="8">Leaf</tissue>
    </source>
</reference>